<dbReference type="OrthoDB" id="10655621at2759"/>
<dbReference type="Proteomes" id="UP000518266">
    <property type="component" value="Unassembled WGS sequence"/>
</dbReference>
<dbReference type="EMBL" id="JAAKFY010000014">
    <property type="protein sequence ID" value="KAF3846599.1"/>
    <property type="molecule type" value="Genomic_DNA"/>
</dbReference>
<dbReference type="AlphaFoldDB" id="A0A7J5YCV3"/>
<accession>A0A7J5YCV3</accession>
<gene>
    <name evidence="1" type="ORF">F7725_003677</name>
</gene>
<evidence type="ECO:0000313" key="1">
    <source>
        <dbReference type="EMBL" id="KAF3846599.1"/>
    </source>
</evidence>
<sequence>MTQYARPNVSQDTTNTRLKIRNMYRQRTSTHVVKISDMYRCDFSSILADKAAVVLSSRLNLAIAEAAHCRHCTQSQALFFTGHKAVMLGPSHTHASVGLSQVLTISPAHTKLIRLT</sequence>
<reference evidence="1 2" key="1">
    <citation type="submission" date="2020-03" db="EMBL/GenBank/DDBJ databases">
        <title>Dissostichus mawsoni Genome sequencing and assembly.</title>
        <authorList>
            <person name="Park H."/>
        </authorList>
    </citation>
    <scope>NUCLEOTIDE SEQUENCE [LARGE SCALE GENOMIC DNA]</scope>
    <source>
        <strain evidence="1">DM0001</strain>
        <tissue evidence="1">Muscle</tissue>
    </source>
</reference>
<evidence type="ECO:0000313" key="2">
    <source>
        <dbReference type="Proteomes" id="UP000518266"/>
    </source>
</evidence>
<feature type="non-terminal residue" evidence="1">
    <location>
        <position position="116"/>
    </location>
</feature>
<comment type="caution">
    <text evidence="1">The sequence shown here is derived from an EMBL/GenBank/DDBJ whole genome shotgun (WGS) entry which is preliminary data.</text>
</comment>
<keyword evidence="2" id="KW-1185">Reference proteome</keyword>
<protein>
    <submittedName>
        <fullName evidence="1">Uncharacterized protein</fullName>
    </submittedName>
</protein>
<name>A0A7J5YCV3_DISMA</name>
<organism evidence="1 2">
    <name type="scientific">Dissostichus mawsoni</name>
    <name type="common">Antarctic cod</name>
    <dbReference type="NCBI Taxonomy" id="36200"/>
    <lineage>
        <taxon>Eukaryota</taxon>
        <taxon>Metazoa</taxon>
        <taxon>Chordata</taxon>
        <taxon>Craniata</taxon>
        <taxon>Vertebrata</taxon>
        <taxon>Euteleostomi</taxon>
        <taxon>Actinopterygii</taxon>
        <taxon>Neopterygii</taxon>
        <taxon>Teleostei</taxon>
        <taxon>Neoteleostei</taxon>
        <taxon>Acanthomorphata</taxon>
        <taxon>Eupercaria</taxon>
        <taxon>Perciformes</taxon>
        <taxon>Notothenioidei</taxon>
        <taxon>Nototheniidae</taxon>
        <taxon>Dissostichus</taxon>
    </lineage>
</organism>
<proteinExistence type="predicted"/>